<dbReference type="InterPro" id="IPR047867">
    <property type="entry name" value="Ribosomal_uL22_bac/org-type"/>
</dbReference>
<keyword evidence="2" id="KW-1185">Reference proteome</keyword>
<sequence>MIFELMPYRACFPILKVFYSAAANGNHNKDFKKEDLVLTKAEVNEGNTVKKTKSSSSRIELCDKKAKLSYTY</sequence>
<gene>
    <name evidence="1" type="ORF">LITE_LOCUS28651</name>
</gene>
<dbReference type="GO" id="GO:0003735">
    <property type="term" value="F:structural constituent of ribosome"/>
    <property type="evidence" value="ECO:0007669"/>
    <property type="project" value="InterPro"/>
</dbReference>
<comment type="caution">
    <text evidence="1">The sequence shown here is derived from an EMBL/GenBank/DDBJ whole genome shotgun (WGS) entry which is preliminary data.</text>
</comment>
<dbReference type="EMBL" id="CAMGYJ010000007">
    <property type="protein sequence ID" value="CAI0445629.1"/>
    <property type="molecule type" value="Genomic_DNA"/>
</dbReference>
<name>A0AAV0MFS8_9ROSI</name>
<organism evidence="1 2">
    <name type="scientific">Linum tenue</name>
    <dbReference type="NCBI Taxonomy" id="586396"/>
    <lineage>
        <taxon>Eukaryota</taxon>
        <taxon>Viridiplantae</taxon>
        <taxon>Streptophyta</taxon>
        <taxon>Embryophyta</taxon>
        <taxon>Tracheophyta</taxon>
        <taxon>Spermatophyta</taxon>
        <taxon>Magnoliopsida</taxon>
        <taxon>eudicotyledons</taxon>
        <taxon>Gunneridae</taxon>
        <taxon>Pentapetalae</taxon>
        <taxon>rosids</taxon>
        <taxon>fabids</taxon>
        <taxon>Malpighiales</taxon>
        <taxon>Linaceae</taxon>
        <taxon>Linum</taxon>
    </lineage>
</organism>
<protein>
    <submittedName>
        <fullName evidence="1">Uncharacterized protein</fullName>
    </submittedName>
</protein>
<accession>A0AAV0MFS8</accession>
<reference evidence="1" key="1">
    <citation type="submission" date="2022-08" db="EMBL/GenBank/DDBJ databases">
        <authorList>
            <person name="Gutierrez-Valencia J."/>
        </authorList>
    </citation>
    <scope>NUCLEOTIDE SEQUENCE</scope>
</reference>
<dbReference type="GO" id="GO:0006412">
    <property type="term" value="P:translation"/>
    <property type="evidence" value="ECO:0007669"/>
    <property type="project" value="InterPro"/>
</dbReference>
<evidence type="ECO:0000313" key="2">
    <source>
        <dbReference type="Proteomes" id="UP001154282"/>
    </source>
</evidence>
<dbReference type="PANTHER" id="PTHR13501:SF10">
    <property type="entry name" value="LARGE RIBOSOMAL SUBUNIT PROTEIN UL22M"/>
    <property type="match status" value="1"/>
</dbReference>
<dbReference type="InterPro" id="IPR036394">
    <property type="entry name" value="Ribosomal_uL22_sf"/>
</dbReference>
<dbReference type="Gene3D" id="3.90.470.10">
    <property type="entry name" value="Ribosomal protein L22/L17"/>
    <property type="match status" value="1"/>
</dbReference>
<dbReference type="Proteomes" id="UP001154282">
    <property type="component" value="Unassembled WGS sequence"/>
</dbReference>
<dbReference type="SUPFAM" id="SSF54843">
    <property type="entry name" value="Ribosomal protein L22"/>
    <property type="match status" value="1"/>
</dbReference>
<dbReference type="PANTHER" id="PTHR13501">
    <property type="entry name" value="CHLOROPLAST 50S RIBOSOMAL PROTEIN L22-RELATED"/>
    <property type="match status" value="1"/>
</dbReference>
<evidence type="ECO:0000313" key="1">
    <source>
        <dbReference type="EMBL" id="CAI0445629.1"/>
    </source>
</evidence>
<dbReference type="GO" id="GO:0015934">
    <property type="term" value="C:large ribosomal subunit"/>
    <property type="evidence" value="ECO:0007669"/>
    <property type="project" value="InterPro"/>
</dbReference>
<dbReference type="AlphaFoldDB" id="A0AAV0MFS8"/>
<proteinExistence type="predicted"/>